<feature type="compositionally biased region" description="Polar residues" evidence="1">
    <location>
        <begin position="1"/>
        <end position="16"/>
    </location>
</feature>
<dbReference type="EMBL" id="CAMGYJ010000002">
    <property type="protein sequence ID" value="CAI0386779.1"/>
    <property type="molecule type" value="Genomic_DNA"/>
</dbReference>
<dbReference type="Proteomes" id="UP001154282">
    <property type="component" value="Unassembled WGS sequence"/>
</dbReference>
<comment type="caution">
    <text evidence="2">The sequence shown here is derived from an EMBL/GenBank/DDBJ whole genome shotgun (WGS) entry which is preliminary data.</text>
</comment>
<keyword evidence="3" id="KW-1185">Reference proteome</keyword>
<protein>
    <submittedName>
        <fullName evidence="2">Uncharacterized protein</fullName>
    </submittedName>
</protein>
<feature type="region of interest" description="Disordered" evidence="1">
    <location>
        <begin position="1"/>
        <end position="128"/>
    </location>
</feature>
<feature type="compositionally biased region" description="Basic and acidic residues" evidence="1">
    <location>
        <begin position="185"/>
        <end position="202"/>
    </location>
</feature>
<feature type="compositionally biased region" description="Basic residues" evidence="1">
    <location>
        <begin position="60"/>
        <end position="85"/>
    </location>
</feature>
<evidence type="ECO:0000256" key="1">
    <source>
        <dbReference type="SAM" id="MobiDB-lite"/>
    </source>
</evidence>
<proteinExistence type="predicted"/>
<accession>A0AAV0HPD0</accession>
<dbReference type="AlphaFoldDB" id="A0AAV0HPD0"/>
<evidence type="ECO:0000313" key="2">
    <source>
        <dbReference type="EMBL" id="CAI0386779.1"/>
    </source>
</evidence>
<feature type="compositionally biased region" description="Low complexity" evidence="1">
    <location>
        <begin position="29"/>
        <end position="44"/>
    </location>
</feature>
<feature type="compositionally biased region" description="Pro residues" evidence="1">
    <location>
        <begin position="45"/>
        <end position="55"/>
    </location>
</feature>
<evidence type="ECO:0000313" key="3">
    <source>
        <dbReference type="Proteomes" id="UP001154282"/>
    </source>
</evidence>
<reference evidence="2" key="1">
    <citation type="submission" date="2022-08" db="EMBL/GenBank/DDBJ databases">
        <authorList>
            <person name="Gutierrez-Valencia J."/>
        </authorList>
    </citation>
    <scope>NUCLEOTIDE SEQUENCE</scope>
</reference>
<name>A0AAV0HPD0_9ROSI</name>
<feature type="region of interest" description="Disordered" evidence="1">
    <location>
        <begin position="164"/>
        <end position="208"/>
    </location>
</feature>
<sequence>MEPSQRPGSGRSQMPAQNHPRLVCRNRQPDGGLPAGHLHHLPGPNHGPPPGPKVPDPARVHVRYLPPRHRRVAPLLRPRPRARHAQAHEDRGRDHAPPARRGRDGVLRPLHGGGGLGRAGAERVRPRAPGLAAGVGDVAGAAAGPDGDVRGVQLPGTDRVLQQGVPRAHEEHRQRALLGVVRGGELSEQRADLGGEEGDRPPDGLAGE</sequence>
<feature type="compositionally biased region" description="Basic and acidic residues" evidence="1">
    <location>
        <begin position="86"/>
        <end position="106"/>
    </location>
</feature>
<organism evidence="2 3">
    <name type="scientific">Linum tenue</name>
    <dbReference type="NCBI Taxonomy" id="586396"/>
    <lineage>
        <taxon>Eukaryota</taxon>
        <taxon>Viridiplantae</taxon>
        <taxon>Streptophyta</taxon>
        <taxon>Embryophyta</taxon>
        <taxon>Tracheophyta</taxon>
        <taxon>Spermatophyta</taxon>
        <taxon>Magnoliopsida</taxon>
        <taxon>eudicotyledons</taxon>
        <taxon>Gunneridae</taxon>
        <taxon>Pentapetalae</taxon>
        <taxon>rosids</taxon>
        <taxon>fabids</taxon>
        <taxon>Malpighiales</taxon>
        <taxon>Linaceae</taxon>
        <taxon>Linum</taxon>
    </lineage>
</organism>
<gene>
    <name evidence="2" type="ORF">LITE_LOCUS5220</name>
</gene>